<gene>
    <name evidence="8" type="ORF">EC973_005441</name>
</gene>
<feature type="domain" description="MMS19 N-terminal" evidence="7">
    <location>
        <begin position="3"/>
        <end position="88"/>
    </location>
</feature>
<keyword evidence="5" id="KW-0227">DNA damage</keyword>
<dbReference type="InterPro" id="IPR011989">
    <property type="entry name" value="ARM-like"/>
</dbReference>
<dbReference type="EMBL" id="JABAYA010000031">
    <property type="protein sequence ID" value="KAF7728815.1"/>
    <property type="molecule type" value="Genomic_DNA"/>
</dbReference>
<dbReference type="Proteomes" id="UP000605846">
    <property type="component" value="Unassembled WGS sequence"/>
</dbReference>
<proteinExistence type="inferred from homology"/>
<sequence>MWSFVPPPNDPYKISTEDLKDSLRRCLAATPYFAYYATPLLIEKLLTSTGSAKKDAMDTIGLCAPSYGAHAVLPHANDIFDALVKEVYQASDLSMEKTALRTIHSVVATLGSGISIANIRDPVEKAIDRLLSQCVQNLKEPELKMAKSASYILRAAASASDPASTSVAQAAVPLLYQQFGMTDPPSKQKAILDIFIEILDANKVLYGSVEDKGYDRDFQTPLLAFKQQILQVFVLSLIQSATTDAGVRCSSLKGIKLMTLMKQFLTPEELLRQLPDSGNPSCVTYLETLECIDQLTTSATIWLSVAPALMNKLDLVCCTATSANLGYACALAASIRHTFETAPKDAEMIKLSQEALFPSIVSGCIRSTLRYPNSWNLNKRLMELLAETVAAIVRSSDLSYQKHLVDNAFQLFVDGDPSVVNVPSLPTSSVKILEWPQGLVNHSEVDTSLLFPAIIGNCRKDVELPVLSLGTFLQSVTRKFMESSCPSRHQALAKTAACIINKWSNDDVNGFLSTTVKTELLSTLSSSNTEDRERSLSIITWIAKALVVRGNSLGYELLDSIMIQCGSSDIGTKAAESFSVILQEDKLILNKRSYATISDRV</sequence>
<dbReference type="GO" id="GO:0006281">
    <property type="term" value="P:DNA repair"/>
    <property type="evidence" value="ECO:0007669"/>
    <property type="project" value="UniProtKB-UniRule"/>
</dbReference>
<comment type="function">
    <text evidence="5">Key component of the cytosolic iron-sulfur protein assembly (CIA) complex, a multiprotein complex that mediates the incorporation of iron-sulfur cluster into apoproteins specifically involved in DNA metabolism and genomic integrity. In the CIA complex, MMS19 acts as an adapter between early-acting CIA components and a subset of cellular target iron-sulfur proteins.</text>
</comment>
<dbReference type="SUPFAM" id="SSF48371">
    <property type="entry name" value="ARM repeat"/>
    <property type="match status" value="1"/>
</dbReference>
<name>A0A8H7ERJ1_9FUNG</name>
<evidence type="ECO:0000256" key="4">
    <source>
        <dbReference type="ARBA" id="ARBA00023242"/>
    </source>
</evidence>
<evidence type="ECO:0000256" key="3">
    <source>
        <dbReference type="ARBA" id="ARBA00022737"/>
    </source>
</evidence>
<dbReference type="OrthoDB" id="342900at2759"/>
<dbReference type="GO" id="GO:0016226">
    <property type="term" value="P:iron-sulfur cluster assembly"/>
    <property type="evidence" value="ECO:0007669"/>
    <property type="project" value="UniProtKB-UniRule"/>
</dbReference>
<dbReference type="Gene3D" id="1.25.10.10">
    <property type="entry name" value="Leucine-rich Repeat Variant"/>
    <property type="match status" value="1"/>
</dbReference>
<dbReference type="InterPro" id="IPR039920">
    <property type="entry name" value="MMS19"/>
</dbReference>
<dbReference type="InterPro" id="IPR016024">
    <property type="entry name" value="ARM-type_fold"/>
</dbReference>
<evidence type="ECO:0000256" key="5">
    <source>
        <dbReference type="RuleBase" id="RU367072"/>
    </source>
</evidence>
<evidence type="ECO:0000313" key="8">
    <source>
        <dbReference type="EMBL" id="KAF7728815.1"/>
    </source>
</evidence>
<dbReference type="PANTHER" id="PTHR12891">
    <property type="entry name" value="DNA REPAIR/TRANSCRIPTION PROTEIN MET18/MMS19"/>
    <property type="match status" value="1"/>
</dbReference>
<dbReference type="InterPro" id="IPR029240">
    <property type="entry name" value="MMS19_N"/>
</dbReference>
<dbReference type="PANTHER" id="PTHR12891:SF0">
    <property type="entry name" value="MMS19 NUCLEOTIDE EXCISION REPAIR PROTEIN HOMOLOG"/>
    <property type="match status" value="1"/>
</dbReference>
<evidence type="ECO:0000259" key="6">
    <source>
        <dbReference type="Pfam" id="PF12460"/>
    </source>
</evidence>
<keyword evidence="9" id="KW-1185">Reference proteome</keyword>
<reference evidence="8" key="1">
    <citation type="submission" date="2020-01" db="EMBL/GenBank/DDBJ databases">
        <title>Genome Sequencing of Three Apophysomyces-Like Fungal Strains Confirms a Novel Fungal Genus in the Mucoromycota with divergent Burkholderia-like Endosymbiotic Bacteria.</title>
        <authorList>
            <person name="Stajich J.E."/>
            <person name="Macias A.M."/>
            <person name="Carter-House D."/>
            <person name="Lovett B."/>
            <person name="Kasson L.R."/>
            <person name="Berry K."/>
            <person name="Grigoriev I."/>
            <person name="Chang Y."/>
            <person name="Spatafora J."/>
            <person name="Kasson M.T."/>
        </authorList>
    </citation>
    <scope>NUCLEOTIDE SEQUENCE</scope>
    <source>
        <strain evidence="8">NRRL A-21654</strain>
    </source>
</reference>
<evidence type="ECO:0000256" key="2">
    <source>
        <dbReference type="ARBA" id="ARBA00009340"/>
    </source>
</evidence>
<dbReference type="GO" id="GO:0051604">
    <property type="term" value="P:protein maturation"/>
    <property type="evidence" value="ECO:0007669"/>
    <property type="project" value="UniProtKB-UniRule"/>
</dbReference>
<keyword evidence="4 5" id="KW-0539">Nucleus</keyword>
<comment type="subcellular location">
    <subcellularLocation>
        <location evidence="1 5">Nucleus</location>
    </subcellularLocation>
</comment>
<keyword evidence="3" id="KW-0677">Repeat</keyword>
<comment type="similarity">
    <text evidence="2 5">Belongs to the MET18/MMS19 family.</text>
</comment>
<evidence type="ECO:0000256" key="1">
    <source>
        <dbReference type="ARBA" id="ARBA00004123"/>
    </source>
</evidence>
<dbReference type="Pfam" id="PF12460">
    <property type="entry name" value="MMS19_C"/>
    <property type="match status" value="1"/>
</dbReference>
<evidence type="ECO:0000313" key="9">
    <source>
        <dbReference type="Proteomes" id="UP000605846"/>
    </source>
</evidence>
<protein>
    <recommendedName>
        <fullName evidence="5">MMS19 nucleotide excision repair protein</fullName>
    </recommendedName>
</protein>
<organism evidence="8 9">
    <name type="scientific">Apophysomyces ossiformis</name>
    <dbReference type="NCBI Taxonomy" id="679940"/>
    <lineage>
        <taxon>Eukaryota</taxon>
        <taxon>Fungi</taxon>
        <taxon>Fungi incertae sedis</taxon>
        <taxon>Mucoromycota</taxon>
        <taxon>Mucoromycotina</taxon>
        <taxon>Mucoromycetes</taxon>
        <taxon>Mucorales</taxon>
        <taxon>Mucorineae</taxon>
        <taxon>Mucoraceae</taxon>
        <taxon>Apophysomyces</taxon>
    </lineage>
</organism>
<feature type="domain" description="MMS19 C-terminal" evidence="6">
    <location>
        <begin position="288"/>
        <end position="597"/>
    </location>
</feature>
<comment type="caution">
    <text evidence="8">The sequence shown here is derived from an EMBL/GenBank/DDBJ whole genome shotgun (WGS) entry which is preliminary data.</text>
</comment>
<dbReference type="AlphaFoldDB" id="A0A8H7ERJ1"/>
<evidence type="ECO:0000259" key="7">
    <source>
        <dbReference type="Pfam" id="PF14500"/>
    </source>
</evidence>
<dbReference type="GO" id="GO:0005634">
    <property type="term" value="C:nucleus"/>
    <property type="evidence" value="ECO:0007669"/>
    <property type="project" value="UniProtKB-SubCell"/>
</dbReference>
<keyword evidence="5" id="KW-0234">DNA repair</keyword>
<dbReference type="InterPro" id="IPR024687">
    <property type="entry name" value="MMS19_C"/>
</dbReference>
<dbReference type="GO" id="GO:0097361">
    <property type="term" value="C:cytosolic [4Fe-4S] assembly targeting complex"/>
    <property type="evidence" value="ECO:0007669"/>
    <property type="project" value="UniProtKB-UniRule"/>
</dbReference>
<dbReference type="Pfam" id="PF14500">
    <property type="entry name" value="MMS19_N"/>
    <property type="match status" value="1"/>
</dbReference>
<accession>A0A8H7ERJ1</accession>